<dbReference type="SUPFAM" id="SSF54211">
    <property type="entry name" value="Ribosomal protein S5 domain 2-like"/>
    <property type="match status" value="2"/>
</dbReference>
<dbReference type="Pfam" id="PF03331">
    <property type="entry name" value="LpxC"/>
    <property type="match status" value="1"/>
</dbReference>
<keyword evidence="8 12" id="KW-0378">Hydrolase</keyword>
<keyword evidence="7 12" id="KW-0479">Metal-binding</keyword>
<dbReference type="GO" id="GO:0009245">
    <property type="term" value="P:lipid A biosynthetic process"/>
    <property type="evidence" value="ECO:0007669"/>
    <property type="project" value="UniProtKB-UniRule"/>
</dbReference>
<comment type="catalytic activity">
    <reaction evidence="11 12">
        <text>a UDP-3-O-[(3R)-3-hydroxyacyl]-N-acetyl-alpha-D-glucosamine + H2O = a UDP-3-O-[(3R)-3-hydroxyacyl]-alpha-D-glucosamine + acetate</text>
        <dbReference type="Rhea" id="RHEA:67816"/>
        <dbReference type="ChEBI" id="CHEBI:15377"/>
        <dbReference type="ChEBI" id="CHEBI:30089"/>
        <dbReference type="ChEBI" id="CHEBI:137740"/>
        <dbReference type="ChEBI" id="CHEBI:173225"/>
        <dbReference type="EC" id="3.5.1.108"/>
    </reaction>
</comment>
<dbReference type="Gene3D" id="3.30.230.20">
    <property type="entry name" value="lpxc deacetylase, domain 1"/>
    <property type="match status" value="1"/>
</dbReference>
<feature type="binding site" evidence="12">
    <location>
        <position position="235"/>
    </location>
    <ligand>
        <name>Zn(2+)</name>
        <dbReference type="ChEBI" id="CHEBI:29105"/>
    </ligand>
</feature>
<feature type="binding site" evidence="12">
    <location>
        <position position="231"/>
    </location>
    <ligand>
        <name>Zn(2+)</name>
        <dbReference type="ChEBI" id="CHEBI:29105"/>
    </ligand>
</feature>
<evidence type="ECO:0000256" key="3">
    <source>
        <dbReference type="ARBA" id="ARBA00005002"/>
    </source>
</evidence>
<evidence type="ECO:0000256" key="8">
    <source>
        <dbReference type="ARBA" id="ARBA00022801"/>
    </source>
</evidence>
<dbReference type="InterPro" id="IPR004463">
    <property type="entry name" value="UDP-acyl_GlcNac_deAcase"/>
</dbReference>
<feature type="active site" description="Proton donor" evidence="12">
    <location>
        <position position="258"/>
    </location>
</feature>
<accession>A0A9Q7EUD2</accession>
<evidence type="ECO:0000256" key="5">
    <source>
        <dbReference type="ARBA" id="ARBA00022516"/>
    </source>
</evidence>
<dbReference type="AlphaFoldDB" id="A0A9Q7EUD2"/>
<dbReference type="RefSeq" id="WP_274372796.1">
    <property type="nucleotide sequence ID" value="NZ_CP072943.1"/>
</dbReference>
<reference evidence="14" key="1">
    <citation type="submission" date="2021-04" db="EMBL/GenBank/DDBJ databases">
        <title>A novel Synergistetes isolate from a pyrite-forming mixed culture.</title>
        <authorList>
            <person name="Bunk B."/>
            <person name="Sproer C."/>
            <person name="Spring S."/>
            <person name="Pester M."/>
        </authorList>
    </citation>
    <scope>NUCLEOTIDE SEQUENCE [LARGE SCALE GENOMIC DNA]</scope>
    <source>
        <strain evidence="14">J.5.4.2-T.3.5.2</strain>
    </source>
</reference>
<dbReference type="PANTHER" id="PTHR33694">
    <property type="entry name" value="UDP-3-O-ACYL-N-ACETYLGLUCOSAMINE DEACETYLASE 1, MITOCHONDRIAL-RELATED"/>
    <property type="match status" value="1"/>
</dbReference>
<comment type="similarity">
    <text evidence="12">Belongs to the LpxC family.</text>
</comment>
<dbReference type="InterPro" id="IPR011334">
    <property type="entry name" value="UDP-acyl_GlcNac_deAcase_C"/>
</dbReference>
<evidence type="ECO:0000256" key="6">
    <source>
        <dbReference type="ARBA" id="ARBA00022556"/>
    </source>
</evidence>
<evidence type="ECO:0000256" key="2">
    <source>
        <dbReference type="ARBA" id="ARBA00002923"/>
    </source>
</evidence>
<dbReference type="KEGG" id="aram:KAR29_09685"/>
<protein>
    <recommendedName>
        <fullName evidence="4 12">UDP-3-O-acyl-N-acetylglucosamine deacetylase</fullName>
        <shortName evidence="12">UDP-3-O-acyl-GlcNAc deacetylase</shortName>
        <ecNumber evidence="4 12">3.5.1.108</ecNumber>
    </recommendedName>
    <alternativeName>
        <fullName evidence="12">UDP-3-O-[R-3-hydroxymyristoyl]-N-acetylglucosamine deacetylase</fullName>
    </alternativeName>
</protein>
<feature type="binding site" evidence="12">
    <location>
        <position position="74"/>
    </location>
    <ligand>
        <name>Zn(2+)</name>
        <dbReference type="ChEBI" id="CHEBI:29105"/>
    </ligand>
</feature>
<dbReference type="Gene3D" id="3.30.1700.10">
    <property type="entry name" value="lpxc deacetylase, domain 2"/>
    <property type="match status" value="1"/>
</dbReference>
<dbReference type="PANTHER" id="PTHR33694:SF1">
    <property type="entry name" value="UDP-3-O-ACYL-N-ACETYLGLUCOSAMINE DEACETYLASE 1, MITOCHONDRIAL-RELATED"/>
    <property type="match status" value="1"/>
</dbReference>
<dbReference type="GO" id="GO:0046872">
    <property type="term" value="F:metal ion binding"/>
    <property type="evidence" value="ECO:0007669"/>
    <property type="project" value="UniProtKB-KW"/>
</dbReference>
<keyword evidence="6 12" id="KW-0441">Lipid A biosynthesis</keyword>
<evidence type="ECO:0000256" key="7">
    <source>
        <dbReference type="ARBA" id="ARBA00022723"/>
    </source>
</evidence>
<comment type="pathway">
    <text evidence="3 12">Glycolipid biosynthesis; lipid IV(A) biosynthesis; lipid IV(A) from (3R)-3-hydroxytetradecanoyl-[acyl-carrier-protein] and UDP-N-acetyl-alpha-D-glucosamine: step 2/6.</text>
</comment>
<keyword evidence="10 12" id="KW-0443">Lipid metabolism</keyword>
<evidence type="ECO:0000313" key="14">
    <source>
        <dbReference type="Proteomes" id="UP000671879"/>
    </source>
</evidence>
<evidence type="ECO:0000256" key="1">
    <source>
        <dbReference type="ARBA" id="ARBA00001947"/>
    </source>
</evidence>
<dbReference type="GO" id="GO:0103117">
    <property type="term" value="F:UDP-3-O-acyl-N-acetylglucosamine deacetylase activity"/>
    <property type="evidence" value="ECO:0007669"/>
    <property type="project" value="UniProtKB-UniRule"/>
</dbReference>
<keyword evidence="9 12" id="KW-0862">Zinc</keyword>
<dbReference type="InterPro" id="IPR015870">
    <property type="entry name" value="UDP-acyl_N-AcGlcN_deAcase_N"/>
</dbReference>
<keyword evidence="5 12" id="KW-0444">Lipid biosynthesis</keyword>
<dbReference type="InterPro" id="IPR020568">
    <property type="entry name" value="Ribosomal_Su5_D2-typ_SF"/>
</dbReference>
<keyword evidence="14" id="KW-1185">Reference proteome</keyword>
<dbReference type="GO" id="GO:0016020">
    <property type="term" value="C:membrane"/>
    <property type="evidence" value="ECO:0007669"/>
    <property type="project" value="GOC"/>
</dbReference>
<sequence>MRRRRTLAGPVVFDGVGLHRGEPCRLVVAPREGQGYLLARQGEEALVERLVTRGDERGTTLIFPGGARVQTVEHLLAALRGLDIDDVRLSFDGPEPPVLDGGSALFAGRLLEAGIVEKEEAADVYSVPLPLVVQWGDRLAAALPGRGFQVTYVIDYENPLIGTRRLSLSMTPSTFMDRIARARTFCLERDLEDLRSRGLARGGTLENAVVVGEGAILNPGGLLYDDEFVRHKILDFVGDLALLGCPLEGHFLAIAAGHDLHQALVERLRPFIVQGRVDS</sequence>
<name>A0A9Q7EUD2_9BACT</name>
<dbReference type="HAMAP" id="MF_00388">
    <property type="entry name" value="LpxC"/>
    <property type="match status" value="1"/>
</dbReference>
<evidence type="ECO:0000256" key="9">
    <source>
        <dbReference type="ARBA" id="ARBA00022833"/>
    </source>
</evidence>
<comment type="function">
    <text evidence="2 12">Catalyzes the hydrolysis of UDP-3-O-myristoyl-N-acetylglucosamine to form UDP-3-O-myristoylglucosamine and acetate, the committed step in lipid A biosynthesis.</text>
</comment>
<evidence type="ECO:0000313" key="13">
    <source>
        <dbReference type="EMBL" id="QTX31628.1"/>
    </source>
</evidence>
<organism evidence="13 14">
    <name type="scientific">Aminithiophilus ramosus</name>
    <dbReference type="NCBI Taxonomy" id="3029084"/>
    <lineage>
        <taxon>Bacteria</taxon>
        <taxon>Thermotogati</taxon>
        <taxon>Synergistota</taxon>
        <taxon>Synergistia</taxon>
        <taxon>Synergistales</taxon>
        <taxon>Aminithiophilaceae</taxon>
        <taxon>Aminithiophilus</taxon>
    </lineage>
</organism>
<evidence type="ECO:0000256" key="11">
    <source>
        <dbReference type="ARBA" id="ARBA00024535"/>
    </source>
</evidence>
<dbReference type="NCBIfam" id="TIGR00325">
    <property type="entry name" value="lpxC"/>
    <property type="match status" value="1"/>
</dbReference>
<evidence type="ECO:0000256" key="10">
    <source>
        <dbReference type="ARBA" id="ARBA00023098"/>
    </source>
</evidence>
<dbReference type="EMBL" id="CP072943">
    <property type="protein sequence ID" value="QTX31628.1"/>
    <property type="molecule type" value="Genomic_DNA"/>
</dbReference>
<evidence type="ECO:0000256" key="12">
    <source>
        <dbReference type="HAMAP-Rule" id="MF_00388"/>
    </source>
</evidence>
<dbReference type="EC" id="3.5.1.108" evidence="4 12"/>
<evidence type="ECO:0000256" key="4">
    <source>
        <dbReference type="ARBA" id="ARBA00012745"/>
    </source>
</evidence>
<proteinExistence type="inferred from homology"/>
<dbReference type="Proteomes" id="UP000671879">
    <property type="component" value="Chromosome"/>
</dbReference>
<gene>
    <name evidence="12 13" type="primary">lpxC</name>
    <name evidence="13" type="ORF">KAR29_09685</name>
</gene>
<comment type="cofactor">
    <cofactor evidence="1 12">
        <name>Zn(2+)</name>
        <dbReference type="ChEBI" id="CHEBI:29105"/>
    </cofactor>
</comment>